<feature type="transmembrane region" description="Helical" evidence="8">
    <location>
        <begin position="380"/>
        <end position="400"/>
    </location>
</feature>
<keyword evidence="7 8" id="KW-0472">Membrane</keyword>
<evidence type="ECO:0000256" key="5">
    <source>
        <dbReference type="ARBA" id="ARBA00022847"/>
    </source>
</evidence>
<feature type="transmembrane region" description="Helical" evidence="8">
    <location>
        <begin position="353"/>
        <end position="374"/>
    </location>
</feature>
<feature type="transmembrane region" description="Helical" evidence="8">
    <location>
        <begin position="44"/>
        <end position="70"/>
    </location>
</feature>
<evidence type="ECO:0000313" key="10">
    <source>
        <dbReference type="EMBL" id="QIV94226.1"/>
    </source>
</evidence>
<evidence type="ECO:0000256" key="8">
    <source>
        <dbReference type="SAM" id="Phobius"/>
    </source>
</evidence>
<dbReference type="Gene3D" id="1.20.1250.20">
    <property type="entry name" value="MFS general substrate transporter like domains"/>
    <property type="match status" value="2"/>
</dbReference>
<dbReference type="InterPro" id="IPR051084">
    <property type="entry name" value="H+-coupled_symporters"/>
</dbReference>
<proteinExistence type="predicted"/>
<comment type="subcellular location">
    <subcellularLocation>
        <location evidence="1">Cell membrane</location>
        <topology evidence="1">Multi-pass membrane protein</topology>
    </subcellularLocation>
</comment>
<keyword evidence="5" id="KW-0769">Symport</keyword>
<keyword evidence="3" id="KW-1003">Cell membrane</keyword>
<dbReference type="RefSeq" id="WP_172106424.1">
    <property type="nucleotide sequence ID" value="NZ_CP038017.1"/>
</dbReference>
<evidence type="ECO:0000259" key="9">
    <source>
        <dbReference type="PROSITE" id="PS50850"/>
    </source>
</evidence>
<feature type="transmembrane region" description="Helical" evidence="8">
    <location>
        <begin position="291"/>
        <end position="309"/>
    </location>
</feature>
<gene>
    <name evidence="10" type="ORF">E3E15_02200</name>
</gene>
<feature type="transmembrane region" description="Helical" evidence="8">
    <location>
        <begin position="315"/>
        <end position="341"/>
    </location>
</feature>
<evidence type="ECO:0000256" key="7">
    <source>
        <dbReference type="ARBA" id="ARBA00023136"/>
    </source>
</evidence>
<feature type="transmembrane region" description="Helical" evidence="8">
    <location>
        <begin position="102"/>
        <end position="130"/>
    </location>
</feature>
<feature type="domain" description="Major facilitator superfamily (MFS) profile" evidence="9">
    <location>
        <begin position="6"/>
        <end position="408"/>
    </location>
</feature>
<dbReference type="PANTHER" id="PTHR43528">
    <property type="entry name" value="ALPHA-KETOGLUTARATE PERMEASE"/>
    <property type="match status" value="1"/>
</dbReference>
<dbReference type="PROSITE" id="PS50850">
    <property type="entry name" value="MFS"/>
    <property type="match status" value="1"/>
</dbReference>
<keyword evidence="4 8" id="KW-0812">Transmembrane</keyword>
<evidence type="ECO:0000256" key="6">
    <source>
        <dbReference type="ARBA" id="ARBA00022989"/>
    </source>
</evidence>
<dbReference type="InterPro" id="IPR036259">
    <property type="entry name" value="MFS_trans_sf"/>
</dbReference>
<accession>A0A6M3HX21</accession>
<reference evidence="10 11" key="1">
    <citation type="submission" date="2019-03" db="EMBL/GenBank/DDBJ databases">
        <title>Complete Genome Sequence of Allofrancisella frigidaquae Strain SYSU 10HL1970 Isolated from Water-Cooling Systems in China.</title>
        <authorList>
            <person name="Ohrman C."/>
            <person name="Uneklint I."/>
            <person name="Sjodin A."/>
        </authorList>
    </citation>
    <scope>NUCLEOTIDE SEQUENCE [LARGE SCALE GENOMIC DNA]</scope>
    <source>
        <strain evidence="10 11">SYSU 10HL1970</strain>
    </source>
</reference>
<dbReference type="Pfam" id="PF07690">
    <property type="entry name" value="MFS_1"/>
    <property type="match status" value="1"/>
</dbReference>
<evidence type="ECO:0000256" key="1">
    <source>
        <dbReference type="ARBA" id="ARBA00004651"/>
    </source>
</evidence>
<feature type="transmembrane region" description="Helical" evidence="8">
    <location>
        <begin position="77"/>
        <end position="96"/>
    </location>
</feature>
<feature type="transmembrane region" description="Helical" evidence="8">
    <location>
        <begin position="177"/>
        <end position="196"/>
    </location>
</feature>
<dbReference type="GO" id="GO:0015293">
    <property type="term" value="F:symporter activity"/>
    <property type="evidence" value="ECO:0007669"/>
    <property type="project" value="UniProtKB-KW"/>
</dbReference>
<evidence type="ECO:0000256" key="4">
    <source>
        <dbReference type="ARBA" id="ARBA00022692"/>
    </source>
</evidence>
<feature type="transmembrane region" description="Helical" evidence="8">
    <location>
        <begin position="142"/>
        <end position="165"/>
    </location>
</feature>
<feature type="transmembrane region" description="Helical" evidence="8">
    <location>
        <begin position="217"/>
        <end position="241"/>
    </location>
</feature>
<dbReference type="InterPro" id="IPR020846">
    <property type="entry name" value="MFS_dom"/>
</dbReference>
<evidence type="ECO:0000313" key="11">
    <source>
        <dbReference type="Proteomes" id="UP000503320"/>
    </source>
</evidence>
<keyword evidence="6 8" id="KW-1133">Transmembrane helix</keyword>
<name>A0A6M3HX21_9GAMM</name>
<keyword evidence="2" id="KW-0813">Transport</keyword>
<dbReference type="AlphaFoldDB" id="A0A6M3HX21"/>
<evidence type="ECO:0000256" key="2">
    <source>
        <dbReference type="ARBA" id="ARBA00022448"/>
    </source>
</evidence>
<dbReference type="SUPFAM" id="SSF103473">
    <property type="entry name" value="MFS general substrate transporter"/>
    <property type="match status" value="1"/>
</dbReference>
<dbReference type="PANTHER" id="PTHR43528:SF1">
    <property type="entry name" value="ALPHA-KETOGLUTARATE PERMEASE"/>
    <property type="match status" value="1"/>
</dbReference>
<feature type="transmembrane region" description="Helical" evidence="8">
    <location>
        <begin position="261"/>
        <end position="282"/>
    </location>
</feature>
<dbReference type="InterPro" id="IPR011701">
    <property type="entry name" value="MFS"/>
</dbReference>
<dbReference type="KEGG" id="afri:E3E15_02200"/>
<dbReference type="EMBL" id="CP038017">
    <property type="protein sequence ID" value="QIV94226.1"/>
    <property type="molecule type" value="Genomic_DNA"/>
</dbReference>
<keyword evidence="11" id="KW-1185">Reference proteome</keyword>
<organism evidence="10 11">
    <name type="scientific">Allofrancisella frigidaquae</name>
    <dbReference type="NCBI Taxonomy" id="1085644"/>
    <lineage>
        <taxon>Bacteria</taxon>
        <taxon>Pseudomonadati</taxon>
        <taxon>Pseudomonadota</taxon>
        <taxon>Gammaproteobacteria</taxon>
        <taxon>Thiotrichales</taxon>
        <taxon>Francisellaceae</taxon>
        <taxon>Allofrancisella</taxon>
    </lineage>
</organism>
<evidence type="ECO:0000256" key="3">
    <source>
        <dbReference type="ARBA" id="ARBA00022475"/>
    </source>
</evidence>
<sequence>MNKYKKLLFSSLGSAFEYYDLAIYSVFAVAIGEKFFDKDNTISSTLMVFLVYVVGYLVRPFGAWIFGYIADKRGRAFILKLNMILLFCSTLLLAILPGVQSIGIWATLFFVTLRCIQAMAIGAEIPVAIIFSIENYPKRQGLVTGIIFSCLSFGIMMTTVVLFIVTNYTSDHFVKEYGWRIGFLIGAIFTFTLFFLRKGIVDDHLPKLTINLNNQNTSLLSFVAKVVVGMMLVACIAMLTTQLYMFLPSFYQMYLTSKVELANLLLIGSIIMTISCIVGGFISDYMSKEKLMGILIIISISLAPIFYKNILDGKSIYLCFIILSIVMGFFASTYNVIIVNYFNFDYRGRGLGLAYNLGYLVFSAGIPAFTIFLISETKLLLIPAYLIVFAGVVSLIGLVASSKFIKKV</sequence>
<dbReference type="Proteomes" id="UP000503320">
    <property type="component" value="Chromosome"/>
</dbReference>
<protein>
    <submittedName>
        <fullName evidence="10">MFS transporter</fullName>
    </submittedName>
</protein>
<dbReference type="GO" id="GO:0005886">
    <property type="term" value="C:plasma membrane"/>
    <property type="evidence" value="ECO:0007669"/>
    <property type="project" value="UniProtKB-SubCell"/>
</dbReference>